<accession>A0A644XQY9</accession>
<dbReference type="EMBL" id="VSSQ01002632">
    <property type="protein sequence ID" value="MPM16544.1"/>
    <property type="molecule type" value="Genomic_DNA"/>
</dbReference>
<gene>
    <name evidence="2" type="ORF">SDC9_62925</name>
</gene>
<reference evidence="2" key="1">
    <citation type="submission" date="2019-08" db="EMBL/GenBank/DDBJ databases">
        <authorList>
            <person name="Kucharzyk K."/>
            <person name="Murdoch R.W."/>
            <person name="Higgins S."/>
            <person name="Loffler F."/>
        </authorList>
    </citation>
    <scope>NUCLEOTIDE SEQUENCE</scope>
</reference>
<evidence type="ECO:0000313" key="2">
    <source>
        <dbReference type="EMBL" id="MPM16544.1"/>
    </source>
</evidence>
<dbReference type="InterPro" id="IPR025575">
    <property type="entry name" value="DpnD/PcfM_C"/>
</dbReference>
<name>A0A644XQY9_9ZZZZ</name>
<proteinExistence type="predicted"/>
<organism evidence="2">
    <name type="scientific">bioreactor metagenome</name>
    <dbReference type="NCBI Taxonomy" id="1076179"/>
    <lineage>
        <taxon>unclassified sequences</taxon>
        <taxon>metagenomes</taxon>
        <taxon>ecological metagenomes</taxon>
    </lineage>
</organism>
<evidence type="ECO:0000259" key="1">
    <source>
        <dbReference type="Pfam" id="PF14207"/>
    </source>
</evidence>
<sequence length="143" mass="16547">MADKMFEIEIREVLSRVIKVESNNQTDAILKVQEMYRNEEIVLDAGDYLDTDISPVINDNLVEDIIHMEDEDERNKLMKILCLIGLSELMSTTISIEAGSSQAIVNEDYLIEIGVPMFYIEKVMHYVNMFYRGELNSYLSQIQ</sequence>
<dbReference type="AlphaFoldDB" id="A0A644XQY9"/>
<feature type="domain" description="DpnD/PcfM-like C-terminal" evidence="1">
    <location>
        <begin position="7"/>
        <end position="50"/>
    </location>
</feature>
<protein>
    <recommendedName>
        <fullName evidence="1">DpnD/PcfM-like C-terminal domain-containing protein</fullName>
    </recommendedName>
</protein>
<dbReference type="Pfam" id="PF14207">
    <property type="entry name" value="DpnD-PcfM"/>
    <property type="match status" value="1"/>
</dbReference>
<comment type="caution">
    <text evidence="2">The sequence shown here is derived from an EMBL/GenBank/DDBJ whole genome shotgun (WGS) entry which is preliminary data.</text>
</comment>